<sequence>MNAMLGRSIKSVVILAGLGAFVDDYQTSDVNGQMDSARERRRIALEKFILSLSDQQLVTGLAILIAGYINRCSMSFYHFRIVAALAWFTSTTHLATLTLLRTYLINHPRVRDWRVAAMLGILALLALAQVLSYSTQDNSVPFQCALDSLLPGGYGAFEIPSLVAVVFFLGTAYTTKIIRLYSLDPDWSVESWLVVSFADAVTRRLEGEKLLNNIEWIMVASSRKSKAEQGAVHRKLQERRRYDRLIRWLRRRGASQLLTLRKIAILQSEVQESFLSELLSLLFSFTYGVTSVVLSRINTPNSGVSAGQDTISFGQLVPLFLIALPILTAGEVYSERENKVDDIFPAKEGGYTILFDVTELVHGQLDDSVTRRVLQREILRRTHSELLSSSLEAGQSGSNIPLTQMHSRPSRRVARNASMRVENDDIESGSSSIRANRTTITADNGAMFRVSEHDEVPVPLARSQAQAKGSDIWGYFFLLLSGTAALNVAFAIIVAGVGGGIGGTIGFVLLASYIGVGIERVLLRVIDSRAHAQR</sequence>
<keyword evidence="1" id="KW-0812">Transmembrane</keyword>
<feature type="transmembrane region" description="Helical" evidence="1">
    <location>
        <begin position="501"/>
        <end position="523"/>
    </location>
</feature>
<evidence type="ECO:0000313" key="2">
    <source>
        <dbReference type="EMBL" id="KAL2042779.1"/>
    </source>
</evidence>
<organism evidence="2 3">
    <name type="scientific">Stereocaulon virgatum</name>
    <dbReference type="NCBI Taxonomy" id="373712"/>
    <lineage>
        <taxon>Eukaryota</taxon>
        <taxon>Fungi</taxon>
        <taxon>Dikarya</taxon>
        <taxon>Ascomycota</taxon>
        <taxon>Pezizomycotina</taxon>
        <taxon>Lecanoromycetes</taxon>
        <taxon>OSLEUM clade</taxon>
        <taxon>Lecanoromycetidae</taxon>
        <taxon>Lecanorales</taxon>
        <taxon>Lecanorineae</taxon>
        <taxon>Stereocaulaceae</taxon>
        <taxon>Stereocaulon</taxon>
    </lineage>
</organism>
<feature type="transmembrane region" description="Helical" evidence="1">
    <location>
        <begin position="115"/>
        <end position="134"/>
    </location>
</feature>
<feature type="transmembrane region" description="Helical" evidence="1">
    <location>
        <begin position="278"/>
        <end position="298"/>
    </location>
</feature>
<evidence type="ECO:0000313" key="3">
    <source>
        <dbReference type="Proteomes" id="UP001590950"/>
    </source>
</evidence>
<keyword evidence="1" id="KW-1133">Transmembrane helix</keyword>
<accession>A0ABR4AA70</accession>
<dbReference type="Proteomes" id="UP001590950">
    <property type="component" value="Unassembled WGS sequence"/>
</dbReference>
<proteinExistence type="predicted"/>
<feature type="transmembrane region" description="Helical" evidence="1">
    <location>
        <begin position="472"/>
        <end position="495"/>
    </location>
</feature>
<keyword evidence="3" id="KW-1185">Reference proteome</keyword>
<name>A0ABR4AA70_9LECA</name>
<feature type="transmembrane region" description="Helical" evidence="1">
    <location>
        <begin position="154"/>
        <end position="173"/>
    </location>
</feature>
<feature type="transmembrane region" description="Helical" evidence="1">
    <location>
        <begin position="310"/>
        <end position="329"/>
    </location>
</feature>
<evidence type="ECO:0000256" key="1">
    <source>
        <dbReference type="SAM" id="Phobius"/>
    </source>
</evidence>
<comment type="caution">
    <text evidence="2">The sequence shown here is derived from an EMBL/GenBank/DDBJ whole genome shotgun (WGS) entry which is preliminary data.</text>
</comment>
<feature type="transmembrane region" description="Helical" evidence="1">
    <location>
        <begin position="48"/>
        <end position="69"/>
    </location>
</feature>
<dbReference type="PANTHER" id="PTHR37577:SF1">
    <property type="entry name" value="INTEGRAL MEMBRANE PROTEIN"/>
    <property type="match status" value="1"/>
</dbReference>
<dbReference type="EMBL" id="JBEFKJ010000013">
    <property type="protein sequence ID" value="KAL2042779.1"/>
    <property type="molecule type" value="Genomic_DNA"/>
</dbReference>
<reference evidence="2 3" key="1">
    <citation type="submission" date="2024-09" db="EMBL/GenBank/DDBJ databases">
        <title>Rethinking Asexuality: The Enigmatic Case of Functional Sexual Genes in Lepraria (Stereocaulaceae).</title>
        <authorList>
            <person name="Doellman M."/>
            <person name="Sun Y."/>
            <person name="Barcenas-Pena A."/>
            <person name="Lumbsch H.T."/>
            <person name="Grewe F."/>
        </authorList>
    </citation>
    <scope>NUCLEOTIDE SEQUENCE [LARGE SCALE GENOMIC DNA]</scope>
    <source>
        <strain evidence="2 3">Mercado 3170</strain>
    </source>
</reference>
<dbReference type="InterPro" id="IPR053018">
    <property type="entry name" value="Elsinochrome_Biosynth-Asso"/>
</dbReference>
<gene>
    <name evidence="2" type="ORF">N7G274_004538</name>
</gene>
<protein>
    <submittedName>
        <fullName evidence="2">Uncharacterized protein</fullName>
    </submittedName>
</protein>
<feature type="transmembrane region" description="Helical" evidence="1">
    <location>
        <begin position="81"/>
        <end position="103"/>
    </location>
</feature>
<dbReference type="PANTHER" id="PTHR37577">
    <property type="entry name" value="INTEGRAL MEMBRANE PROTEIN"/>
    <property type="match status" value="1"/>
</dbReference>
<keyword evidence="1" id="KW-0472">Membrane</keyword>